<comment type="caution">
    <text evidence="2">The sequence shown here is derived from an EMBL/GenBank/DDBJ whole genome shotgun (WGS) entry which is preliminary data.</text>
</comment>
<accession>A0A8J7YB66</accession>
<gene>
    <name evidence="2" type="ORF">EGD98_03430</name>
</gene>
<evidence type="ECO:0000256" key="1">
    <source>
        <dbReference type="SAM" id="Phobius"/>
    </source>
</evidence>
<keyword evidence="1" id="KW-0472">Membrane</keyword>
<keyword evidence="1" id="KW-0812">Transmembrane</keyword>
<organism evidence="2 3">
    <name type="scientific">Haloarcula salinisoli</name>
    <dbReference type="NCBI Taxonomy" id="2487746"/>
    <lineage>
        <taxon>Archaea</taxon>
        <taxon>Methanobacteriati</taxon>
        <taxon>Methanobacteriota</taxon>
        <taxon>Stenosarchaea group</taxon>
        <taxon>Halobacteria</taxon>
        <taxon>Halobacteriales</taxon>
        <taxon>Haloarculaceae</taxon>
        <taxon>Haloarcula</taxon>
    </lineage>
</organism>
<keyword evidence="1" id="KW-1133">Transmembrane helix</keyword>
<feature type="transmembrane region" description="Helical" evidence="1">
    <location>
        <begin position="16"/>
        <end position="34"/>
    </location>
</feature>
<evidence type="ECO:0000313" key="3">
    <source>
        <dbReference type="Proteomes" id="UP000783863"/>
    </source>
</evidence>
<evidence type="ECO:0000313" key="2">
    <source>
        <dbReference type="EMBL" id="MBX0302720.1"/>
    </source>
</evidence>
<dbReference type="Proteomes" id="UP000783863">
    <property type="component" value="Unassembled WGS sequence"/>
</dbReference>
<protein>
    <submittedName>
        <fullName evidence="2">Uncharacterized protein</fullName>
    </submittedName>
</protein>
<dbReference type="AlphaFoldDB" id="A0A8J7YB66"/>
<keyword evidence="3" id="KW-1185">Reference proteome</keyword>
<sequence>MDKTVDLSLSQRTVQYFVAAGVTWFFALAAFGLLTTFTDVAIRTALVATVVAWLVVTVLWVRRLGGDDDATTWDAIPEWQYNGRFAEAGGLTRSEQEAALDELNDEE</sequence>
<reference evidence="2" key="1">
    <citation type="submission" date="2021-06" db="EMBL/GenBank/DDBJ databases">
        <title>Halomicroarcula sp. F24A a new haloarchaeum isolated from saline soil.</title>
        <authorList>
            <person name="Duran-Viseras A."/>
            <person name="Sanchez-Porro C."/>
            <person name="Ventosa A."/>
        </authorList>
    </citation>
    <scope>NUCLEOTIDE SEQUENCE</scope>
    <source>
        <strain evidence="2">F24A</strain>
    </source>
</reference>
<name>A0A8J7YB66_9EURY</name>
<feature type="transmembrane region" description="Helical" evidence="1">
    <location>
        <begin position="40"/>
        <end position="61"/>
    </location>
</feature>
<dbReference type="RefSeq" id="WP_220586954.1">
    <property type="nucleotide sequence ID" value="NZ_RKLQ01000001.1"/>
</dbReference>
<proteinExistence type="predicted"/>
<dbReference type="EMBL" id="RKLQ01000001">
    <property type="protein sequence ID" value="MBX0302720.1"/>
    <property type="molecule type" value="Genomic_DNA"/>
</dbReference>